<evidence type="ECO:0000313" key="1">
    <source>
        <dbReference type="EMBL" id="KAF7139381.1"/>
    </source>
</evidence>
<dbReference type="EMBL" id="WJXA01000007">
    <property type="protein sequence ID" value="KAF7139381.1"/>
    <property type="molecule type" value="Genomic_DNA"/>
</dbReference>
<comment type="caution">
    <text evidence="1">The sequence shown here is derived from an EMBL/GenBank/DDBJ whole genome shotgun (WGS) entry which is preliminary data.</text>
</comment>
<proteinExistence type="predicted"/>
<keyword evidence="2" id="KW-1185">Reference proteome</keyword>
<accession>A0A834LH36</accession>
<name>A0A834LH36_RHOSS</name>
<dbReference type="AlphaFoldDB" id="A0A834LH36"/>
<reference evidence="1" key="1">
    <citation type="submission" date="2019-11" db="EMBL/GenBank/DDBJ databases">
        <authorList>
            <person name="Liu Y."/>
            <person name="Hou J."/>
            <person name="Li T.-Q."/>
            <person name="Guan C.-H."/>
            <person name="Wu X."/>
            <person name="Wu H.-Z."/>
            <person name="Ling F."/>
            <person name="Zhang R."/>
            <person name="Shi X.-G."/>
            <person name="Ren J.-P."/>
            <person name="Chen E.-F."/>
            <person name="Sun J.-M."/>
        </authorList>
    </citation>
    <scope>NUCLEOTIDE SEQUENCE</scope>
    <source>
        <strain evidence="1">Adult_tree_wgs_1</strain>
        <tissue evidence="1">Leaves</tissue>
    </source>
</reference>
<sequence>MPTPEHPVFDFDLIKAVFCFLYLHYLGNGNASPFEAHPVAMGVAFANLLLHCISYELEQRVTRVGRGGMGLFRWILFCCGAGSVGGYGSPPLSSNMLDQLAVVRKAHLCRQGKPSPTLPLFFISSPVSSPRKILEM</sequence>
<protein>
    <submittedName>
        <fullName evidence="1">Uncharacterized protein</fullName>
    </submittedName>
</protein>
<organism evidence="1 2">
    <name type="scientific">Rhododendron simsii</name>
    <name type="common">Sims's rhododendron</name>
    <dbReference type="NCBI Taxonomy" id="118357"/>
    <lineage>
        <taxon>Eukaryota</taxon>
        <taxon>Viridiplantae</taxon>
        <taxon>Streptophyta</taxon>
        <taxon>Embryophyta</taxon>
        <taxon>Tracheophyta</taxon>
        <taxon>Spermatophyta</taxon>
        <taxon>Magnoliopsida</taxon>
        <taxon>eudicotyledons</taxon>
        <taxon>Gunneridae</taxon>
        <taxon>Pentapetalae</taxon>
        <taxon>asterids</taxon>
        <taxon>Ericales</taxon>
        <taxon>Ericaceae</taxon>
        <taxon>Ericoideae</taxon>
        <taxon>Rhodoreae</taxon>
        <taxon>Rhododendron</taxon>
    </lineage>
</organism>
<evidence type="ECO:0000313" key="2">
    <source>
        <dbReference type="Proteomes" id="UP000626092"/>
    </source>
</evidence>
<dbReference type="Proteomes" id="UP000626092">
    <property type="component" value="Unassembled WGS sequence"/>
</dbReference>
<gene>
    <name evidence="1" type="ORF">RHSIM_Rhsim07G0113800</name>
</gene>